<dbReference type="AlphaFoldDB" id="A0A918SKX9"/>
<evidence type="ECO:0000313" key="4">
    <source>
        <dbReference type="Proteomes" id="UP000610456"/>
    </source>
</evidence>
<organism evidence="3 4">
    <name type="scientific">Salinimicrobium marinum</name>
    <dbReference type="NCBI Taxonomy" id="680283"/>
    <lineage>
        <taxon>Bacteria</taxon>
        <taxon>Pseudomonadati</taxon>
        <taxon>Bacteroidota</taxon>
        <taxon>Flavobacteriia</taxon>
        <taxon>Flavobacteriales</taxon>
        <taxon>Flavobacteriaceae</taxon>
        <taxon>Salinimicrobium</taxon>
    </lineage>
</organism>
<accession>A0A918SKX9</accession>
<evidence type="ECO:0000256" key="1">
    <source>
        <dbReference type="ARBA" id="ARBA00006817"/>
    </source>
</evidence>
<dbReference type="CDD" id="cd07814">
    <property type="entry name" value="SRPBCC_CalC_Aha1-like"/>
    <property type="match status" value="1"/>
</dbReference>
<dbReference type="EMBL" id="BMXB01000022">
    <property type="protein sequence ID" value="GHA49922.1"/>
    <property type="molecule type" value="Genomic_DNA"/>
</dbReference>
<comment type="caution">
    <text evidence="3">The sequence shown here is derived from an EMBL/GenBank/DDBJ whole genome shotgun (WGS) entry which is preliminary data.</text>
</comment>
<sequence>MANIYHQVLIDAPAKKIYEAVTTQEGLSKWWIKDCMAEPKVGHVNIFRRSNGVTNKMRVKELNRNEFVQWECVNEADGWSGTELMFEISSKGDLSCLDFKHCHYKDANQLYAICNYHWARHLSMLKQYCETGENQIDEEKEQKEQEDIRRAHSS</sequence>
<evidence type="ECO:0000259" key="2">
    <source>
        <dbReference type="Pfam" id="PF08327"/>
    </source>
</evidence>
<dbReference type="InterPro" id="IPR013538">
    <property type="entry name" value="ASHA1/2-like_C"/>
</dbReference>
<proteinExistence type="inferred from homology"/>
<protein>
    <recommendedName>
        <fullName evidence="2">Activator of Hsp90 ATPase homologue 1/2-like C-terminal domain-containing protein</fullName>
    </recommendedName>
</protein>
<evidence type="ECO:0000313" key="3">
    <source>
        <dbReference type="EMBL" id="GHA49922.1"/>
    </source>
</evidence>
<reference evidence="3" key="2">
    <citation type="submission" date="2020-09" db="EMBL/GenBank/DDBJ databases">
        <authorList>
            <person name="Sun Q."/>
            <person name="Kim S."/>
        </authorList>
    </citation>
    <scope>NUCLEOTIDE SEQUENCE</scope>
    <source>
        <strain evidence="3">KCTC 12719</strain>
    </source>
</reference>
<dbReference type="InterPro" id="IPR023393">
    <property type="entry name" value="START-like_dom_sf"/>
</dbReference>
<dbReference type="Pfam" id="PF08327">
    <property type="entry name" value="AHSA1"/>
    <property type="match status" value="1"/>
</dbReference>
<dbReference type="Gene3D" id="3.30.530.20">
    <property type="match status" value="1"/>
</dbReference>
<dbReference type="SUPFAM" id="SSF55961">
    <property type="entry name" value="Bet v1-like"/>
    <property type="match status" value="1"/>
</dbReference>
<feature type="domain" description="Activator of Hsp90 ATPase homologue 1/2-like C-terminal" evidence="2">
    <location>
        <begin position="11"/>
        <end position="129"/>
    </location>
</feature>
<gene>
    <name evidence="3" type="ORF">GCM10007103_33410</name>
</gene>
<dbReference type="Proteomes" id="UP000610456">
    <property type="component" value="Unassembled WGS sequence"/>
</dbReference>
<comment type="similarity">
    <text evidence="1">Belongs to the AHA1 family.</text>
</comment>
<keyword evidence="4" id="KW-1185">Reference proteome</keyword>
<dbReference type="RefSeq" id="WP_189606207.1">
    <property type="nucleotide sequence ID" value="NZ_BMXB01000022.1"/>
</dbReference>
<name>A0A918SKX9_9FLAO</name>
<reference evidence="3" key="1">
    <citation type="journal article" date="2014" name="Int. J. Syst. Evol. Microbiol.">
        <title>Complete genome sequence of Corynebacterium casei LMG S-19264T (=DSM 44701T), isolated from a smear-ripened cheese.</title>
        <authorList>
            <consortium name="US DOE Joint Genome Institute (JGI-PGF)"/>
            <person name="Walter F."/>
            <person name="Albersmeier A."/>
            <person name="Kalinowski J."/>
            <person name="Ruckert C."/>
        </authorList>
    </citation>
    <scope>NUCLEOTIDE SEQUENCE</scope>
    <source>
        <strain evidence="3">KCTC 12719</strain>
    </source>
</reference>